<reference evidence="2 3" key="1">
    <citation type="submission" date="2017-02" db="EMBL/GenBank/DDBJ databases">
        <authorList>
            <person name="Peterson S.W."/>
        </authorList>
    </citation>
    <scope>NUCLEOTIDE SEQUENCE [LARGE SCALE GENOMIC DNA]</scope>
    <source>
        <strain evidence="2 3">DSM 15102</strain>
    </source>
</reference>
<dbReference type="OrthoDB" id="1715854at2"/>
<organism evidence="2 3">
    <name type="scientific">Garciella nitratireducens DSM 15102</name>
    <dbReference type="NCBI Taxonomy" id="1121911"/>
    <lineage>
        <taxon>Bacteria</taxon>
        <taxon>Bacillati</taxon>
        <taxon>Bacillota</taxon>
        <taxon>Clostridia</taxon>
        <taxon>Eubacteriales</taxon>
        <taxon>Eubacteriaceae</taxon>
        <taxon>Garciella</taxon>
    </lineage>
</organism>
<dbReference type="AlphaFoldDB" id="A0A1T4LXE3"/>
<keyword evidence="1" id="KW-0472">Membrane</keyword>
<feature type="transmembrane region" description="Helical" evidence="1">
    <location>
        <begin position="6"/>
        <end position="25"/>
    </location>
</feature>
<dbReference type="EMBL" id="FUWV01000005">
    <property type="protein sequence ID" value="SJZ59413.1"/>
    <property type="molecule type" value="Genomic_DNA"/>
</dbReference>
<dbReference type="Proteomes" id="UP000196365">
    <property type="component" value="Unassembled WGS sequence"/>
</dbReference>
<keyword evidence="3" id="KW-1185">Reference proteome</keyword>
<sequence length="224" mass="26022">MNRFIKIMYMTMGLLIIVALCLGFLTKKSFKKSSMDLDSYNDAEVSLSDSIDGYFDNDIENYDELFEKSDLIVIGKVADKREIYNQAIKTKFIISEILKEDSATVQLPESIYIFEPSTFYLDSYDVVSGYNVMLDNTDYILFLKHLDVPDGYTYKNDESITFLPVSTYYGKYTLNDNRNEEVIHPNEDLIYEDVKRMGVLTEEKDIVDTYNTIKSQINTEINHH</sequence>
<evidence type="ECO:0000256" key="1">
    <source>
        <dbReference type="SAM" id="Phobius"/>
    </source>
</evidence>
<keyword evidence="1" id="KW-0812">Transmembrane</keyword>
<name>A0A1T4LXE3_9FIRM</name>
<dbReference type="RefSeq" id="WP_087678571.1">
    <property type="nucleotide sequence ID" value="NZ_FUWV01000005.1"/>
</dbReference>
<evidence type="ECO:0000313" key="2">
    <source>
        <dbReference type="EMBL" id="SJZ59413.1"/>
    </source>
</evidence>
<proteinExistence type="predicted"/>
<protein>
    <submittedName>
        <fullName evidence="2">Uncharacterized protein</fullName>
    </submittedName>
</protein>
<gene>
    <name evidence="2" type="ORF">SAMN02745973_01123</name>
</gene>
<keyword evidence="1" id="KW-1133">Transmembrane helix</keyword>
<accession>A0A1T4LXE3</accession>
<evidence type="ECO:0000313" key="3">
    <source>
        <dbReference type="Proteomes" id="UP000196365"/>
    </source>
</evidence>